<dbReference type="OrthoDB" id="303547at2759"/>
<name>A0A078A3Z7_STYLE</name>
<reference evidence="8 9" key="1">
    <citation type="submission" date="2014-06" db="EMBL/GenBank/DDBJ databases">
        <authorList>
            <person name="Swart Estienne"/>
        </authorList>
    </citation>
    <scope>NUCLEOTIDE SEQUENCE [LARGE SCALE GENOMIC DNA]</scope>
    <source>
        <strain evidence="8 9">130c</strain>
    </source>
</reference>
<evidence type="ECO:0000313" key="8">
    <source>
        <dbReference type="EMBL" id="CDW76993.1"/>
    </source>
</evidence>
<dbReference type="SUPFAM" id="SSF46966">
    <property type="entry name" value="Spectrin repeat"/>
    <property type="match status" value="1"/>
</dbReference>
<keyword evidence="3" id="KW-1003">Cell membrane</keyword>
<evidence type="ECO:0000256" key="5">
    <source>
        <dbReference type="ARBA" id="ARBA00022553"/>
    </source>
</evidence>
<feature type="coiled-coil region" evidence="7">
    <location>
        <begin position="179"/>
        <end position="213"/>
    </location>
</feature>
<feature type="coiled-coil region" evidence="7">
    <location>
        <begin position="58"/>
        <end position="113"/>
    </location>
</feature>
<dbReference type="GO" id="GO:0005886">
    <property type="term" value="C:plasma membrane"/>
    <property type="evidence" value="ECO:0007669"/>
    <property type="project" value="UniProtKB-SubCell"/>
</dbReference>
<feature type="coiled-coil region" evidence="7">
    <location>
        <begin position="238"/>
        <end position="268"/>
    </location>
</feature>
<evidence type="ECO:0000256" key="1">
    <source>
        <dbReference type="ARBA" id="ARBA00004236"/>
    </source>
</evidence>
<feature type="coiled-coil region" evidence="7">
    <location>
        <begin position="411"/>
        <end position="507"/>
    </location>
</feature>
<dbReference type="Proteomes" id="UP000039865">
    <property type="component" value="Unassembled WGS sequence"/>
</dbReference>
<evidence type="ECO:0000256" key="3">
    <source>
        <dbReference type="ARBA" id="ARBA00022475"/>
    </source>
</evidence>
<keyword evidence="9" id="KW-1185">Reference proteome</keyword>
<sequence>MSEVELVMEFPYDLNNLFNLSYSFEILKQSIEFLAKNQLAQAKIINKIQGGQNIQHCNSDANQVLKDHERLLNELRNELNRVTDRTGTNEKDIEALQKELDKFKQSNDDTLKDILARLKDQEAKTAELDSSLQLMKTLGGVGGGKMDDGTGKGLLDALEILVDNLRKECYAKFADKDDQNEMQKKMEELNDRLSELEQRVETDEALLKDCKDQTDTNRLDIEDILAKLHDLNTKLNGFEGLEDLLNRLLRLEEEMENKLDKIDFANEVARLREMIGNSVVEDKGTKVKVTGPQGHSQSGLTSAEIAQLRQILEKFPQMESSINSILKDLKHLNIQSLREQIESIQTLLANFVSKDDLKNLERLIKEIQANVDMNTSEIARLMDLLSNLKGVGGGSGSGASNNDVMLLRSRMEYVENQIKTMSKLLADLKKQVDDLSANMNKDHGGSSALEKAMKDLESQLRILRADVNKLTDETGNNFKNHQDQINKKADKQDLDDLEARIMDKINEMIKKLLASFADRADTLKRLAALEKNVKSLFELLMARQTGGGRESEEDAMFTKKPLGGISCASCERNITNLQGVMADYQPWKKLPFRETNDRIARVSFIQSNVFFQYGPGFSKILSMMRPEQNYDQSRMEPRRTAGAIDETNNSLIQDHSITVEMPQGVNASSKASARTGYHFYKNSAQINNKNSSVIRGGGTGGYNNNLEESPPRIHDDTLPHLNVRVIYFLNQ</sequence>
<dbReference type="Gene3D" id="1.20.5.340">
    <property type="match status" value="1"/>
</dbReference>
<dbReference type="GO" id="GO:0005737">
    <property type="term" value="C:cytoplasm"/>
    <property type="evidence" value="ECO:0007669"/>
    <property type="project" value="UniProtKB-SubCell"/>
</dbReference>
<organism evidence="8 9">
    <name type="scientific">Stylonychia lemnae</name>
    <name type="common">Ciliate</name>
    <dbReference type="NCBI Taxonomy" id="5949"/>
    <lineage>
        <taxon>Eukaryota</taxon>
        <taxon>Sar</taxon>
        <taxon>Alveolata</taxon>
        <taxon>Ciliophora</taxon>
        <taxon>Intramacronucleata</taxon>
        <taxon>Spirotrichea</taxon>
        <taxon>Stichotrichia</taxon>
        <taxon>Sporadotrichida</taxon>
        <taxon>Oxytrichidae</taxon>
        <taxon>Stylonychinae</taxon>
        <taxon>Stylonychia</taxon>
    </lineage>
</organism>
<protein>
    <submittedName>
        <fullName evidence="8">Uncharacterized protein</fullName>
    </submittedName>
</protein>
<evidence type="ECO:0000256" key="6">
    <source>
        <dbReference type="ARBA" id="ARBA00023136"/>
    </source>
</evidence>
<gene>
    <name evidence="8" type="primary">Contig1198.g43</name>
    <name evidence="8" type="ORF">STYLEM_5958</name>
</gene>
<dbReference type="PANTHER" id="PTHR45161:SF1">
    <property type="entry name" value="CYTOSKELETON-ASSOCIATED PROTEIN 4"/>
    <property type="match status" value="1"/>
</dbReference>
<keyword evidence="5" id="KW-0597">Phosphoprotein</keyword>
<keyword evidence="7" id="KW-0175">Coiled coil</keyword>
<feature type="coiled-coil region" evidence="7">
    <location>
        <begin position="334"/>
        <end position="377"/>
    </location>
</feature>
<evidence type="ECO:0000256" key="2">
    <source>
        <dbReference type="ARBA" id="ARBA00004496"/>
    </source>
</evidence>
<keyword evidence="6" id="KW-0472">Membrane</keyword>
<dbReference type="EMBL" id="CCKQ01005732">
    <property type="protein sequence ID" value="CDW76993.1"/>
    <property type="molecule type" value="Genomic_DNA"/>
</dbReference>
<keyword evidence="4" id="KW-0963">Cytoplasm</keyword>
<dbReference type="InParanoid" id="A0A078A3Z7"/>
<evidence type="ECO:0000313" key="9">
    <source>
        <dbReference type="Proteomes" id="UP000039865"/>
    </source>
</evidence>
<comment type="subcellular location">
    <subcellularLocation>
        <location evidence="1">Cell membrane</location>
    </subcellularLocation>
    <subcellularLocation>
        <location evidence="2">Cytoplasm</location>
    </subcellularLocation>
</comment>
<evidence type="ECO:0000256" key="4">
    <source>
        <dbReference type="ARBA" id="ARBA00022490"/>
    </source>
</evidence>
<accession>A0A078A3Z7</accession>
<dbReference type="AlphaFoldDB" id="A0A078A3Z7"/>
<dbReference type="PANTHER" id="PTHR45161">
    <property type="entry name" value="CYTOSKELETON-ASSOCIATED PROTEIN 4"/>
    <property type="match status" value="1"/>
</dbReference>
<evidence type="ECO:0000256" key="7">
    <source>
        <dbReference type="SAM" id="Coils"/>
    </source>
</evidence>
<proteinExistence type="predicted"/>